<evidence type="ECO:0000313" key="2">
    <source>
        <dbReference type="Proteomes" id="UP000054800"/>
    </source>
</evidence>
<dbReference type="Proteomes" id="UP000054800">
    <property type="component" value="Unassembled WGS sequence"/>
</dbReference>
<evidence type="ECO:0000313" key="1">
    <source>
        <dbReference type="EMBL" id="KUL98981.1"/>
    </source>
</evidence>
<organism evidence="1 2">
    <name type="scientific">Fusobacterium nucleatum subsp. nucleatum</name>
    <dbReference type="NCBI Taxonomy" id="76856"/>
    <lineage>
        <taxon>Bacteria</taxon>
        <taxon>Fusobacteriati</taxon>
        <taxon>Fusobacteriota</taxon>
        <taxon>Fusobacteriia</taxon>
        <taxon>Fusobacteriales</taxon>
        <taxon>Fusobacteriaceae</taxon>
        <taxon>Fusobacterium</taxon>
    </lineage>
</organism>
<dbReference type="EMBL" id="LMVH01000001">
    <property type="protein sequence ID" value="KUL98981.1"/>
    <property type="molecule type" value="Genomic_DNA"/>
</dbReference>
<dbReference type="OrthoDB" id="95747at2"/>
<accession>A0A0X3Y2G0</accession>
<dbReference type="AlphaFoldDB" id="A0A0X3Y2G0"/>
<protein>
    <submittedName>
        <fullName evidence="1">Uncharacterized protein</fullName>
    </submittedName>
</protein>
<comment type="caution">
    <text evidence="1">The sequence shown here is derived from an EMBL/GenBank/DDBJ whole genome shotgun (WGS) entry which is preliminary data.</text>
</comment>
<name>A0A0X3Y2G0_FUSNC</name>
<gene>
    <name evidence="1" type="ORF">RO03_05475</name>
</gene>
<sequence length="68" mass="7831">MWRCKNCGGTKFVATVIAEQEGEFDESGEFEAEFDTDISQILEVKYFNCCKCGSEFDDIKEIADWEED</sequence>
<proteinExistence type="predicted"/>
<dbReference type="RefSeq" id="WP_059222726.1">
    <property type="nucleotide sequence ID" value="NZ_LMVH01000001.1"/>
</dbReference>
<reference evidence="1 2" key="1">
    <citation type="submission" date="2015-10" db="EMBL/GenBank/DDBJ databases">
        <authorList>
            <person name="Gilbert D.G."/>
        </authorList>
    </citation>
    <scope>NUCLEOTIDE SEQUENCE [LARGE SCALE GENOMIC DNA]</scope>
    <source>
        <strain evidence="1 2">ChDC F311</strain>
    </source>
</reference>